<evidence type="ECO:0000313" key="4">
    <source>
        <dbReference type="Proteomes" id="UP001500571"/>
    </source>
</evidence>
<dbReference type="InterPro" id="IPR050281">
    <property type="entry name" value="Flavin_monoamine_oxidase"/>
</dbReference>
<keyword evidence="4" id="KW-1185">Reference proteome</keyword>
<accession>A0ABN2QBM3</accession>
<gene>
    <name evidence="3" type="ORF">GCM10009798_05440</name>
</gene>
<protein>
    <recommendedName>
        <fullName evidence="2">Amine oxidase domain-containing protein</fullName>
    </recommendedName>
</protein>
<evidence type="ECO:0000256" key="1">
    <source>
        <dbReference type="SAM" id="MobiDB-lite"/>
    </source>
</evidence>
<dbReference type="PANTHER" id="PTHR10742">
    <property type="entry name" value="FLAVIN MONOAMINE OXIDASE"/>
    <property type="match status" value="1"/>
</dbReference>
<dbReference type="Pfam" id="PF01593">
    <property type="entry name" value="Amino_oxidase"/>
    <property type="match status" value="1"/>
</dbReference>
<comment type="caution">
    <text evidence="3">The sequence shown here is derived from an EMBL/GenBank/DDBJ whole genome shotgun (WGS) entry which is preliminary data.</text>
</comment>
<organism evidence="3 4">
    <name type="scientific">Nocardioides panacihumi</name>
    <dbReference type="NCBI Taxonomy" id="400774"/>
    <lineage>
        <taxon>Bacteria</taxon>
        <taxon>Bacillati</taxon>
        <taxon>Actinomycetota</taxon>
        <taxon>Actinomycetes</taxon>
        <taxon>Propionibacteriales</taxon>
        <taxon>Nocardioidaceae</taxon>
        <taxon>Nocardioides</taxon>
    </lineage>
</organism>
<dbReference type="Proteomes" id="UP001500571">
    <property type="component" value="Unassembled WGS sequence"/>
</dbReference>
<reference evidence="3 4" key="1">
    <citation type="journal article" date="2019" name="Int. J. Syst. Evol. Microbiol.">
        <title>The Global Catalogue of Microorganisms (GCM) 10K type strain sequencing project: providing services to taxonomists for standard genome sequencing and annotation.</title>
        <authorList>
            <consortium name="The Broad Institute Genomics Platform"/>
            <consortium name="The Broad Institute Genome Sequencing Center for Infectious Disease"/>
            <person name="Wu L."/>
            <person name="Ma J."/>
        </authorList>
    </citation>
    <scope>NUCLEOTIDE SEQUENCE [LARGE SCALE GENOMIC DNA]</scope>
    <source>
        <strain evidence="3 4">JCM 15309</strain>
    </source>
</reference>
<sequence length="498" mass="53399">MPIDAVPLANGTRLGEKTGRRGCHPPAGRRDSATEPSLTGVGDHRLMPSDVRTREQQCEVVVVGAGAAGLVAGSTLAGSADVVVLEAATRPGGRVESVRHGDYWLNVGTQFTEGEGPLFDVMDRYGIERGTLAGRKAALYLGGRLVTTDNPPLLLLRSRMPFAAKLELARVGLRIKYACRRLFGTDAEAARAIQTRLDSQSGTEALMVGVRSPEMVALFATWAGQWIGCDPHETAATQLAISIGTALEKAAKVPNFALPVGGNQTFTDALAYELGDRLRLGAEVQRITWTDDNVTVEYVDADGPVRLRAKRAVVATPADCALGIMPDLPEAQRTALADIKYGRYILVGLFTNEQGPQRWDDYYGISTPELSFQMLFNHAAPLRAQGPRKPGGALTLFSGGSAADKLAQLPDEEIEAGFLRDLITMFPELDGQIDNVVVKRQPRVVSFWEPGKRDASQTTLRRPLGPIRFAGDYLGDPSLAAAAAAGQRAAVKTLESLS</sequence>
<dbReference type="Gene3D" id="3.50.50.60">
    <property type="entry name" value="FAD/NAD(P)-binding domain"/>
    <property type="match status" value="1"/>
</dbReference>
<proteinExistence type="predicted"/>
<feature type="region of interest" description="Disordered" evidence="1">
    <location>
        <begin position="1"/>
        <end position="45"/>
    </location>
</feature>
<evidence type="ECO:0000313" key="3">
    <source>
        <dbReference type="EMBL" id="GAA1949133.1"/>
    </source>
</evidence>
<feature type="domain" description="Amine oxidase" evidence="2">
    <location>
        <begin position="68"/>
        <end position="491"/>
    </location>
</feature>
<dbReference type="SUPFAM" id="SSF51905">
    <property type="entry name" value="FAD/NAD(P)-binding domain"/>
    <property type="match status" value="1"/>
</dbReference>
<evidence type="ECO:0000259" key="2">
    <source>
        <dbReference type="Pfam" id="PF01593"/>
    </source>
</evidence>
<dbReference type="PANTHER" id="PTHR10742:SF410">
    <property type="entry name" value="LYSINE-SPECIFIC HISTONE DEMETHYLASE 2"/>
    <property type="match status" value="1"/>
</dbReference>
<dbReference type="InterPro" id="IPR002937">
    <property type="entry name" value="Amino_oxidase"/>
</dbReference>
<dbReference type="InterPro" id="IPR036188">
    <property type="entry name" value="FAD/NAD-bd_sf"/>
</dbReference>
<dbReference type="EMBL" id="BAAAPB010000001">
    <property type="protein sequence ID" value="GAA1949133.1"/>
    <property type="molecule type" value="Genomic_DNA"/>
</dbReference>
<name>A0ABN2QBM3_9ACTN</name>